<gene>
    <name evidence="2" type="ORF">MSEDJ_41550</name>
</gene>
<feature type="compositionally biased region" description="Gly residues" evidence="1">
    <location>
        <begin position="105"/>
        <end position="118"/>
    </location>
</feature>
<organism evidence="2 3">
    <name type="scientific">Mycolicibacterium sediminis</name>
    <dbReference type="NCBI Taxonomy" id="1286180"/>
    <lineage>
        <taxon>Bacteria</taxon>
        <taxon>Bacillati</taxon>
        <taxon>Actinomycetota</taxon>
        <taxon>Actinomycetes</taxon>
        <taxon>Mycobacteriales</taxon>
        <taxon>Mycobacteriaceae</taxon>
        <taxon>Mycolicibacterium</taxon>
    </lineage>
</organism>
<proteinExistence type="predicted"/>
<name>A0A7I7QUL1_9MYCO</name>
<protein>
    <recommendedName>
        <fullName evidence="4">PASTA domain-containing protein</fullName>
    </recommendedName>
</protein>
<dbReference type="RefSeq" id="WP_163799280.1">
    <property type="nucleotide sequence ID" value="NZ_AP022588.1"/>
</dbReference>
<evidence type="ECO:0008006" key="4">
    <source>
        <dbReference type="Google" id="ProtNLM"/>
    </source>
</evidence>
<feature type="region of interest" description="Disordered" evidence="1">
    <location>
        <begin position="100"/>
        <end position="134"/>
    </location>
</feature>
<accession>A0A7I7QUL1</accession>
<dbReference type="AlphaFoldDB" id="A0A7I7QUL1"/>
<evidence type="ECO:0000256" key="1">
    <source>
        <dbReference type="SAM" id="MobiDB-lite"/>
    </source>
</evidence>
<reference evidence="2 3" key="1">
    <citation type="journal article" date="2019" name="Emerg. Microbes Infect.">
        <title>Comprehensive subspecies identification of 175 nontuberculous mycobacteria species based on 7547 genomic profiles.</title>
        <authorList>
            <person name="Matsumoto Y."/>
            <person name="Kinjo T."/>
            <person name="Motooka D."/>
            <person name="Nabeya D."/>
            <person name="Jung N."/>
            <person name="Uechi K."/>
            <person name="Horii T."/>
            <person name="Iida T."/>
            <person name="Fujita J."/>
            <person name="Nakamura S."/>
        </authorList>
    </citation>
    <scope>NUCLEOTIDE SEQUENCE [LARGE SCALE GENOMIC DNA]</scope>
    <source>
        <strain evidence="2 3">JCM 17899</strain>
    </source>
</reference>
<dbReference type="KEGG" id="msei:MSEDJ_41550"/>
<sequence length="134" mass="13118">MKKLAVMGAGAIAAATVALISPGVADSQPASAASLNVVGEPFGKAVAILRSQGVKAFFGGSVGSDYPQQECIVSQQKITKNNRVLLNVDCTETAVLNATDNTPAGAGGGGGPRVGGNGVTTVTATPVGPQPGMP</sequence>
<evidence type="ECO:0000313" key="2">
    <source>
        <dbReference type="EMBL" id="BBY30059.1"/>
    </source>
</evidence>
<keyword evidence="3" id="KW-1185">Reference proteome</keyword>
<dbReference type="Proteomes" id="UP000467193">
    <property type="component" value="Chromosome"/>
</dbReference>
<dbReference type="EMBL" id="AP022588">
    <property type="protein sequence ID" value="BBY30059.1"/>
    <property type="molecule type" value="Genomic_DNA"/>
</dbReference>
<evidence type="ECO:0000313" key="3">
    <source>
        <dbReference type="Proteomes" id="UP000467193"/>
    </source>
</evidence>